<protein>
    <submittedName>
        <fullName evidence="1">Uncharacterized protein</fullName>
    </submittedName>
</protein>
<organism evidence="1">
    <name type="scientific">viral metagenome</name>
    <dbReference type="NCBI Taxonomy" id="1070528"/>
    <lineage>
        <taxon>unclassified sequences</taxon>
        <taxon>metagenomes</taxon>
        <taxon>organismal metagenomes</taxon>
    </lineage>
</organism>
<accession>A0A6C0HQQ6</accession>
<proteinExistence type="predicted"/>
<evidence type="ECO:0000313" key="1">
    <source>
        <dbReference type="EMBL" id="QHT82754.1"/>
    </source>
</evidence>
<sequence>MSNISDVLKGENRKVYTGFFADKDGNPDFKGLGPALKGLFYIYILFIILSKNIFYSGYILLIGAVGKVLNAIRFYYVNTLIKNGSDEFFIDMNVVEEAVEGGIYAFVGLYLLSYTWTKKL</sequence>
<name>A0A6C0HQQ6_9ZZZZ</name>
<reference evidence="1" key="1">
    <citation type="journal article" date="2020" name="Nature">
        <title>Giant virus diversity and host interactions through global metagenomics.</title>
        <authorList>
            <person name="Schulz F."/>
            <person name="Roux S."/>
            <person name="Paez-Espino D."/>
            <person name="Jungbluth S."/>
            <person name="Walsh D.A."/>
            <person name="Denef V.J."/>
            <person name="McMahon K.D."/>
            <person name="Konstantinidis K.T."/>
            <person name="Eloe-Fadrosh E.A."/>
            <person name="Kyrpides N.C."/>
            <person name="Woyke T."/>
        </authorList>
    </citation>
    <scope>NUCLEOTIDE SEQUENCE</scope>
    <source>
        <strain evidence="1">GVMAG-M-3300023184-165</strain>
    </source>
</reference>
<dbReference type="EMBL" id="MN740003">
    <property type="protein sequence ID" value="QHT82754.1"/>
    <property type="molecule type" value="Genomic_DNA"/>
</dbReference>
<dbReference type="AlphaFoldDB" id="A0A6C0HQQ6"/>